<name>A0A1M6FHX0_BUTFI</name>
<comment type="similarity">
    <text evidence="1">Belongs to the YoeB family.</text>
</comment>
<dbReference type="GO" id="GO:0006401">
    <property type="term" value="P:RNA catabolic process"/>
    <property type="evidence" value="ECO:0007669"/>
    <property type="project" value="InterPro"/>
</dbReference>
<keyword evidence="4" id="KW-0255">Endonuclease</keyword>
<evidence type="ECO:0000313" key="9">
    <source>
        <dbReference type="Proteomes" id="UP000184278"/>
    </source>
</evidence>
<dbReference type="AlphaFoldDB" id="A0A1M6FHX0"/>
<dbReference type="InterPro" id="IPR035093">
    <property type="entry name" value="RelE/ParE_toxin_dom_sf"/>
</dbReference>
<sequence length="87" mass="10338">MRKIWSDEAWDDYCYWQNQDKKTLKKINRLLDDIDRNGIHCTGKPEPLSGNLAGFWSVRIDEKNRIVFRIHDDAVEIAQCGSHYRDK</sequence>
<keyword evidence="9" id="KW-1185">Reference proteome</keyword>
<protein>
    <recommendedName>
        <fullName evidence="7">Endoribonuclease YoeB</fullName>
    </recommendedName>
    <alternativeName>
        <fullName evidence="6">Putative mRNA interferase YoeB</fullName>
    </alternativeName>
</protein>
<dbReference type="GeneID" id="89512013"/>
<evidence type="ECO:0000313" key="8">
    <source>
        <dbReference type="EMBL" id="SHI97300.1"/>
    </source>
</evidence>
<dbReference type="GO" id="GO:0016787">
    <property type="term" value="F:hydrolase activity"/>
    <property type="evidence" value="ECO:0007669"/>
    <property type="project" value="UniProtKB-KW"/>
</dbReference>
<dbReference type="EMBL" id="FQXK01000051">
    <property type="protein sequence ID" value="SHI97300.1"/>
    <property type="molecule type" value="Genomic_DNA"/>
</dbReference>
<keyword evidence="2" id="KW-1277">Toxin-antitoxin system</keyword>
<accession>A0A1M6FHX0</accession>
<dbReference type="PANTHER" id="PTHR38039:SF1">
    <property type="entry name" value="TOXIN YOEB"/>
    <property type="match status" value="1"/>
</dbReference>
<evidence type="ECO:0000256" key="4">
    <source>
        <dbReference type="ARBA" id="ARBA00022759"/>
    </source>
</evidence>
<dbReference type="PANTHER" id="PTHR38039">
    <property type="entry name" value="TOXIN YOEB"/>
    <property type="match status" value="1"/>
</dbReference>
<dbReference type="Gene3D" id="3.30.2310.20">
    <property type="entry name" value="RelE-like"/>
    <property type="match status" value="1"/>
</dbReference>
<keyword evidence="3" id="KW-0540">Nuclease</keyword>
<dbReference type="Pfam" id="PF06769">
    <property type="entry name" value="YoeB_toxin"/>
    <property type="match status" value="1"/>
</dbReference>
<dbReference type="InterPro" id="IPR009614">
    <property type="entry name" value="YoeB_toxin"/>
</dbReference>
<keyword evidence="5" id="KW-0378">Hydrolase</keyword>
<evidence type="ECO:0000256" key="2">
    <source>
        <dbReference type="ARBA" id="ARBA00022649"/>
    </source>
</evidence>
<reference evidence="9" key="1">
    <citation type="submission" date="2016-11" db="EMBL/GenBank/DDBJ databases">
        <authorList>
            <person name="Varghese N."/>
            <person name="Submissions S."/>
        </authorList>
    </citation>
    <scope>NUCLEOTIDE SEQUENCE [LARGE SCALE GENOMIC DNA]</scope>
    <source>
        <strain evidence="9">DSM 3071</strain>
    </source>
</reference>
<gene>
    <name evidence="8" type="ORF">SAMN02745229_03919</name>
</gene>
<dbReference type="RefSeq" id="WP_073390270.1">
    <property type="nucleotide sequence ID" value="NZ_FQXK01000051.1"/>
</dbReference>
<evidence type="ECO:0000256" key="6">
    <source>
        <dbReference type="ARBA" id="ARBA00030388"/>
    </source>
</evidence>
<evidence type="ECO:0000256" key="3">
    <source>
        <dbReference type="ARBA" id="ARBA00022722"/>
    </source>
</evidence>
<evidence type="ECO:0000256" key="5">
    <source>
        <dbReference type="ARBA" id="ARBA00022801"/>
    </source>
</evidence>
<dbReference type="STRING" id="1121131.SAMN02745229_03919"/>
<dbReference type="NCBIfam" id="TIGR02116">
    <property type="entry name" value="toxin_Txe_YoeB"/>
    <property type="match status" value="1"/>
</dbReference>
<proteinExistence type="inferred from homology"/>
<dbReference type="SUPFAM" id="SSF143011">
    <property type="entry name" value="RelE-like"/>
    <property type="match status" value="1"/>
</dbReference>
<dbReference type="OrthoDB" id="9801102at2"/>
<dbReference type="Proteomes" id="UP000184278">
    <property type="component" value="Unassembled WGS sequence"/>
</dbReference>
<organism evidence="8 9">
    <name type="scientific">Butyrivibrio fibrisolvens DSM 3071</name>
    <dbReference type="NCBI Taxonomy" id="1121131"/>
    <lineage>
        <taxon>Bacteria</taxon>
        <taxon>Bacillati</taxon>
        <taxon>Bacillota</taxon>
        <taxon>Clostridia</taxon>
        <taxon>Lachnospirales</taxon>
        <taxon>Lachnospiraceae</taxon>
        <taxon>Butyrivibrio</taxon>
    </lineage>
</organism>
<dbReference type="GO" id="GO:0045892">
    <property type="term" value="P:negative regulation of DNA-templated transcription"/>
    <property type="evidence" value="ECO:0007669"/>
    <property type="project" value="TreeGrafter"/>
</dbReference>
<dbReference type="GO" id="GO:0004519">
    <property type="term" value="F:endonuclease activity"/>
    <property type="evidence" value="ECO:0007669"/>
    <property type="project" value="UniProtKB-KW"/>
</dbReference>
<evidence type="ECO:0000256" key="7">
    <source>
        <dbReference type="ARBA" id="ARBA00050056"/>
    </source>
</evidence>
<evidence type="ECO:0000256" key="1">
    <source>
        <dbReference type="ARBA" id="ARBA00008172"/>
    </source>
</evidence>